<evidence type="ECO:0000313" key="3">
    <source>
        <dbReference type="Proteomes" id="UP001057702"/>
    </source>
</evidence>
<gene>
    <name evidence="2" type="ORF">NGB36_32085</name>
</gene>
<dbReference type="InterPro" id="IPR050490">
    <property type="entry name" value="Bact_solute-bd_prot1"/>
</dbReference>
<dbReference type="PANTHER" id="PTHR43649">
    <property type="entry name" value="ARABINOSE-BINDING PROTEIN-RELATED"/>
    <property type="match status" value="1"/>
</dbReference>
<keyword evidence="1" id="KW-0732">Signal</keyword>
<name>A0ABT1Q5B3_9ACTN</name>
<dbReference type="Gene3D" id="3.40.190.10">
    <property type="entry name" value="Periplasmic binding protein-like II"/>
    <property type="match status" value="2"/>
</dbReference>
<keyword evidence="3" id="KW-1185">Reference proteome</keyword>
<organism evidence="2 3">
    <name type="scientific">Streptomyces humicola</name>
    <dbReference type="NCBI Taxonomy" id="2953240"/>
    <lineage>
        <taxon>Bacteria</taxon>
        <taxon>Bacillati</taxon>
        <taxon>Actinomycetota</taxon>
        <taxon>Actinomycetes</taxon>
        <taxon>Kitasatosporales</taxon>
        <taxon>Streptomycetaceae</taxon>
        <taxon>Streptomyces</taxon>
    </lineage>
</organism>
<dbReference type="Proteomes" id="UP001057702">
    <property type="component" value="Unassembled WGS sequence"/>
</dbReference>
<sequence>MNRRRILGLAAGGLAAALTLTACGTGSGVGGSTTLTMIAADYGDGPANTSQKYWDDIVSQFEQKNPGIKVDVKVYSWNVVDKKLAEMVKSRDAPDIAQAGAYADYAARGDLYSADNLLSIPTEADFINSMATAGQVNRTQYGMPWVSSSRMFFYNKTLFQKAGIVNPDGTAKPPTTWDELKADAVKLKAAGVKVPFGLPFGPEEPAAETLIWMLGGGGNYVDDVSSYTIDSPQNVQTFTWLKNNLVDTGLTGGNPADTNRQTVFNGFSQGQVGMLNGHPTLIDQAKQGHIDYGIAKIPGQNGPLGSTLGVADWMMAFKKRGHAKQIGTFLDFVYSEQNQLKFLDEYNLLPVTVSASDVMEADPSRKDLAPFIAELPTATFYPDSKTSWGPVNATLKQVIGKAVTQDPSGVLSSLQRTAEAADSAAAAK</sequence>
<dbReference type="PROSITE" id="PS51257">
    <property type="entry name" value="PROKAR_LIPOPROTEIN"/>
    <property type="match status" value="1"/>
</dbReference>
<dbReference type="PANTHER" id="PTHR43649:SF30">
    <property type="entry name" value="ABC TRANSPORTER SUBSTRATE-BINDING PROTEIN"/>
    <property type="match status" value="1"/>
</dbReference>
<dbReference type="CDD" id="cd13585">
    <property type="entry name" value="PBP2_TMBP_like"/>
    <property type="match status" value="1"/>
</dbReference>
<dbReference type="SUPFAM" id="SSF53850">
    <property type="entry name" value="Periplasmic binding protein-like II"/>
    <property type="match status" value="1"/>
</dbReference>
<feature type="chain" id="PRO_5045484496" evidence="1">
    <location>
        <begin position="23"/>
        <end position="428"/>
    </location>
</feature>
<evidence type="ECO:0000313" key="2">
    <source>
        <dbReference type="EMBL" id="MCQ4085080.1"/>
    </source>
</evidence>
<feature type="signal peptide" evidence="1">
    <location>
        <begin position="1"/>
        <end position="22"/>
    </location>
</feature>
<evidence type="ECO:0000256" key="1">
    <source>
        <dbReference type="SAM" id="SignalP"/>
    </source>
</evidence>
<accession>A0ABT1Q5B3</accession>
<protein>
    <submittedName>
        <fullName evidence="2">Sugar ABC transporter substrate-binding protein</fullName>
    </submittedName>
</protein>
<dbReference type="Pfam" id="PF01547">
    <property type="entry name" value="SBP_bac_1"/>
    <property type="match status" value="1"/>
</dbReference>
<comment type="caution">
    <text evidence="2">The sequence shown here is derived from an EMBL/GenBank/DDBJ whole genome shotgun (WGS) entry which is preliminary data.</text>
</comment>
<dbReference type="EMBL" id="JANFNG010000051">
    <property type="protein sequence ID" value="MCQ4085080.1"/>
    <property type="molecule type" value="Genomic_DNA"/>
</dbReference>
<reference evidence="2" key="1">
    <citation type="submission" date="2022-06" db="EMBL/GenBank/DDBJ databases">
        <title>Draft genome sequence of Streptomyces sp. RB6PN25 isolated from peat swamp forest in Thailand.</title>
        <authorList>
            <person name="Duangmal K."/>
            <person name="Klaysubun C."/>
        </authorList>
    </citation>
    <scope>NUCLEOTIDE SEQUENCE</scope>
    <source>
        <strain evidence="2">RB6PN25</strain>
    </source>
</reference>
<dbReference type="RefSeq" id="WP_255924189.1">
    <property type="nucleotide sequence ID" value="NZ_JANFNG010000051.1"/>
</dbReference>
<proteinExistence type="predicted"/>
<dbReference type="InterPro" id="IPR006059">
    <property type="entry name" value="SBP"/>
</dbReference>